<dbReference type="InterPro" id="IPR016162">
    <property type="entry name" value="Ald_DH_N"/>
</dbReference>
<dbReference type="Proteomes" id="UP000075391">
    <property type="component" value="Unassembled WGS sequence"/>
</dbReference>
<evidence type="ECO:0000256" key="2">
    <source>
        <dbReference type="ARBA" id="ARBA00023002"/>
    </source>
</evidence>
<feature type="active site" evidence="5">
    <location>
        <position position="242"/>
    </location>
</feature>
<feature type="active site" evidence="5 6">
    <location>
        <position position="208"/>
    </location>
</feature>
<dbReference type="InterPro" id="IPR016161">
    <property type="entry name" value="Ald_DH/histidinol_DH"/>
</dbReference>
<comment type="caution">
    <text evidence="9">The sequence shown here is derived from an EMBL/GenBank/DDBJ whole genome shotgun (WGS) entry which is preliminary data.</text>
</comment>
<dbReference type="PROSITE" id="PS00687">
    <property type="entry name" value="ALDEHYDE_DEHYDR_GLU"/>
    <property type="match status" value="1"/>
</dbReference>
<dbReference type="InterPro" id="IPR016160">
    <property type="entry name" value="Ald_DH_CS_CYS"/>
</dbReference>
<sequence length="466" mass="52613">MLEQIFLHQKQFSLQLRKESIKMRVEYLNKLDAVIRSHIPDITKALSQDFQKPEAETLMTEVYPTLHEIQFAKKNLKKWSRPHKVKTPLLLMGSKSSICYEPRGVCLIIAPWNYPFQLTLAPLISAIAAGNCAILKPSEFTTHTSRLLKKMMDETFAPEHIKLIEGGPETTTELLKLPFDHIFFTGSTRVGKIIMEAASKHLTSLTLELGGKSPTIVDASANISQAAQKIAWAKFLNAGQTCVAPDYILVQREILPEFKSELFKKIEEFYGKKDDQKKSKHLARVVSTHHTRRLANMIEEAKNSNAEISYGGEVDVDSHYIAPTVLEKVDPHAAVMKEEIFGPLLPLVPFKDIAEAVHYINEREKPLSLYIYSQSKLNIEHILKETSSGGVCVNDSVIHLANPHLPFGGVGHSGMGSSHGFFGFKNFSHEKAILRQSWMGRLLRLIYPPYSDFKLKLMKLMIDLKL</sequence>
<dbReference type="RefSeq" id="WP_081111008.1">
    <property type="nucleotide sequence ID" value="NZ_LUKF01000017.1"/>
</dbReference>
<evidence type="ECO:0000256" key="6">
    <source>
        <dbReference type="PROSITE-ProRule" id="PRU10007"/>
    </source>
</evidence>
<evidence type="ECO:0000256" key="1">
    <source>
        <dbReference type="ARBA" id="ARBA00009986"/>
    </source>
</evidence>
<reference evidence="9 10" key="1">
    <citation type="submission" date="2016-03" db="EMBL/GenBank/DDBJ databases">
        <authorList>
            <person name="Ploux O."/>
        </authorList>
    </citation>
    <scope>NUCLEOTIDE SEQUENCE [LARGE SCALE GENOMIC DNA]</scope>
    <source>
        <strain evidence="9 10">BER2</strain>
    </source>
</reference>
<dbReference type="AlphaFoldDB" id="A0A150WD63"/>
<evidence type="ECO:0000313" key="10">
    <source>
        <dbReference type="Proteomes" id="UP000075391"/>
    </source>
</evidence>
<proteinExistence type="inferred from homology"/>
<evidence type="ECO:0000313" key="9">
    <source>
        <dbReference type="EMBL" id="KYG61014.1"/>
    </source>
</evidence>
<dbReference type="FunFam" id="3.40.309.10:FF:000003">
    <property type="entry name" value="Aldehyde dehydrogenase"/>
    <property type="match status" value="1"/>
</dbReference>
<dbReference type="CDD" id="cd07134">
    <property type="entry name" value="ALDH_AlkH-like"/>
    <property type="match status" value="1"/>
</dbReference>
<dbReference type="PANTHER" id="PTHR43570">
    <property type="entry name" value="ALDEHYDE DEHYDROGENASE"/>
    <property type="match status" value="1"/>
</dbReference>
<dbReference type="PANTHER" id="PTHR43570:SF20">
    <property type="entry name" value="ALDEHYDE DEHYDROGENASE ALDX-RELATED"/>
    <property type="match status" value="1"/>
</dbReference>
<evidence type="ECO:0000256" key="5">
    <source>
        <dbReference type="PIRSR" id="PIRSR036492-1"/>
    </source>
</evidence>
<comment type="similarity">
    <text evidence="1 4 7">Belongs to the aldehyde dehydrogenase family.</text>
</comment>
<dbReference type="InterPro" id="IPR012394">
    <property type="entry name" value="Aldehyde_DH_NAD(P)"/>
</dbReference>
<evidence type="ECO:0000259" key="8">
    <source>
        <dbReference type="Pfam" id="PF00171"/>
    </source>
</evidence>
<keyword evidence="2 4" id="KW-0560">Oxidoreductase</keyword>
<feature type="domain" description="Aldehyde dehydrogenase" evidence="8">
    <location>
        <begin position="12"/>
        <end position="432"/>
    </location>
</feature>
<gene>
    <name evidence="9" type="ORF">AZI85_08615</name>
</gene>
<dbReference type="InterPro" id="IPR015590">
    <property type="entry name" value="Aldehyde_DH_dom"/>
</dbReference>
<dbReference type="InterPro" id="IPR029510">
    <property type="entry name" value="Ald_DH_CS_GLU"/>
</dbReference>
<dbReference type="Gene3D" id="3.40.309.10">
    <property type="entry name" value="Aldehyde Dehydrogenase, Chain A, domain 2"/>
    <property type="match status" value="1"/>
</dbReference>
<evidence type="ECO:0000256" key="4">
    <source>
        <dbReference type="PIRNR" id="PIRNR036492"/>
    </source>
</evidence>
<name>A0A150WD63_BDEBC</name>
<dbReference type="EMBL" id="LUKF01000017">
    <property type="protein sequence ID" value="KYG61014.1"/>
    <property type="molecule type" value="Genomic_DNA"/>
</dbReference>
<dbReference type="OrthoDB" id="5288298at2"/>
<dbReference type="Gene3D" id="3.40.605.10">
    <property type="entry name" value="Aldehyde Dehydrogenase, Chain A, domain 1"/>
    <property type="match status" value="1"/>
</dbReference>
<organism evidence="9 10">
    <name type="scientific">Bdellovibrio bacteriovorus</name>
    <dbReference type="NCBI Taxonomy" id="959"/>
    <lineage>
        <taxon>Bacteria</taxon>
        <taxon>Pseudomonadati</taxon>
        <taxon>Bdellovibrionota</taxon>
        <taxon>Bdellovibrionia</taxon>
        <taxon>Bdellovibrionales</taxon>
        <taxon>Pseudobdellovibrionaceae</taxon>
        <taxon>Bdellovibrio</taxon>
    </lineage>
</organism>
<dbReference type="PROSITE" id="PS00070">
    <property type="entry name" value="ALDEHYDE_DEHYDR_CYS"/>
    <property type="match status" value="1"/>
</dbReference>
<dbReference type="SUPFAM" id="SSF53720">
    <property type="entry name" value="ALDH-like"/>
    <property type="match status" value="1"/>
</dbReference>
<evidence type="ECO:0000256" key="7">
    <source>
        <dbReference type="RuleBase" id="RU003345"/>
    </source>
</evidence>
<dbReference type="GO" id="GO:0006081">
    <property type="term" value="P:aldehyde metabolic process"/>
    <property type="evidence" value="ECO:0007669"/>
    <property type="project" value="InterPro"/>
</dbReference>
<evidence type="ECO:0000256" key="3">
    <source>
        <dbReference type="ARBA" id="ARBA00023027"/>
    </source>
</evidence>
<protein>
    <recommendedName>
        <fullName evidence="4">Aldehyde dehydrogenase</fullName>
    </recommendedName>
</protein>
<dbReference type="PIRSF" id="PIRSF036492">
    <property type="entry name" value="ALDH"/>
    <property type="match status" value="1"/>
</dbReference>
<dbReference type="FunFam" id="3.40.605.10:FF:000004">
    <property type="entry name" value="Aldehyde dehydrogenase"/>
    <property type="match status" value="1"/>
</dbReference>
<dbReference type="InterPro" id="IPR016163">
    <property type="entry name" value="Ald_DH_C"/>
</dbReference>
<keyword evidence="3" id="KW-0520">NAD</keyword>
<dbReference type="GO" id="GO:0005737">
    <property type="term" value="C:cytoplasm"/>
    <property type="evidence" value="ECO:0007669"/>
    <property type="project" value="TreeGrafter"/>
</dbReference>
<dbReference type="GO" id="GO:0004029">
    <property type="term" value="F:aldehyde dehydrogenase (NAD+) activity"/>
    <property type="evidence" value="ECO:0007669"/>
    <property type="project" value="TreeGrafter"/>
</dbReference>
<dbReference type="Pfam" id="PF00171">
    <property type="entry name" value="Aldedh"/>
    <property type="match status" value="1"/>
</dbReference>
<accession>A0A150WD63</accession>